<feature type="transmembrane region" description="Helical" evidence="10">
    <location>
        <begin position="278"/>
        <end position="303"/>
    </location>
</feature>
<evidence type="ECO:0000313" key="12">
    <source>
        <dbReference type="EMBL" id="SHN34010.1"/>
    </source>
</evidence>
<keyword evidence="7" id="KW-1278">Translocase</keyword>
<name>A0A1M7QRN0_9BACT</name>
<dbReference type="OrthoDB" id="1521937at2"/>
<dbReference type="InterPro" id="IPR023214">
    <property type="entry name" value="HAD_sf"/>
</dbReference>
<evidence type="ECO:0000256" key="10">
    <source>
        <dbReference type="SAM" id="Phobius"/>
    </source>
</evidence>
<gene>
    <name evidence="12" type="ORF">SAMN04488057_12229</name>
</gene>
<dbReference type="SMART" id="SM00831">
    <property type="entry name" value="Cation_ATPase_N"/>
    <property type="match status" value="1"/>
</dbReference>
<dbReference type="InterPro" id="IPR004014">
    <property type="entry name" value="ATPase_P-typ_cation-transptr_N"/>
</dbReference>
<keyword evidence="4" id="KW-0547">Nucleotide-binding</keyword>
<dbReference type="Pfam" id="PF13246">
    <property type="entry name" value="Cation_ATPase"/>
    <property type="match status" value="1"/>
</dbReference>
<dbReference type="Proteomes" id="UP000184513">
    <property type="component" value="Unassembled WGS sequence"/>
</dbReference>
<feature type="transmembrane region" description="Helical" evidence="10">
    <location>
        <begin position="60"/>
        <end position="78"/>
    </location>
</feature>
<dbReference type="SFLD" id="SFLDF00027">
    <property type="entry name" value="p-type_atpase"/>
    <property type="match status" value="1"/>
</dbReference>
<evidence type="ECO:0000313" key="13">
    <source>
        <dbReference type="Proteomes" id="UP000184513"/>
    </source>
</evidence>
<dbReference type="GO" id="GO:0046872">
    <property type="term" value="F:metal ion binding"/>
    <property type="evidence" value="ECO:0007669"/>
    <property type="project" value="UniProtKB-KW"/>
</dbReference>
<dbReference type="Pfam" id="PF00690">
    <property type="entry name" value="Cation_ATPase_N"/>
    <property type="match status" value="1"/>
</dbReference>
<dbReference type="InterPro" id="IPR023298">
    <property type="entry name" value="ATPase_P-typ_TM_dom_sf"/>
</dbReference>
<dbReference type="GO" id="GO:0005524">
    <property type="term" value="F:ATP binding"/>
    <property type="evidence" value="ECO:0007669"/>
    <property type="project" value="UniProtKB-KW"/>
</dbReference>
<feature type="transmembrane region" description="Helical" evidence="10">
    <location>
        <begin position="823"/>
        <end position="843"/>
    </location>
</feature>
<dbReference type="PANTHER" id="PTHR24093">
    <property type="entry name" value="CATION TRANSPORTING ATPASE"/>
    <property type="match status" value="1"/>
</dbReference>
<feature type="transmembrane region" description="Helical" evidence="10">
    <location>
        <begin position="760"/>
        <end position="780"/>
    </location>
</feature>
<evidence type="ECO:0000256" key="5">
    <source>
        <dbReference type="ARBA" id="ARBA00022840"/>
    </source>
</evidence>
<dbReference type="SUPFAM" id="SSF56784">
    <property type="entry name" value="HAD-like"/>
    <property type="match status" value="1"/>
</dbReference>
<feature type="transmembrane region" description="Helical" evidence="10">
    <location>
        <begin position="786"/>
        <end position="803"/>
    </location>
</feature>
<dbReference type="Pfam" id="PF00122">
    <property type="entry name" value="E1-E2_ATPase"/>
    <property type="match status" value="1"/>
</dbReference>
<proteinExistence type="predicted"/>
<dbReference type="SUPFAM" id="SSF81665">
    <property type="entry name" value="Calcium ATPase, transmembrane domain M"/>
    <property type="match status" value="1"/>
</dbReference>
<keyword evidence="2 10" id="KW-0812">Transmembrane</keyword>
<comment type="subcellular location">
    <subcellularLocation>
        <location evidence="1">Membrane</location>
        <topology evidence="1">Multi-pass membrane protein</topology>
    </subcellularLocation>
</comment>
<dbReference type="GO" id="GO:0005886">
    <property type="term" value="C:plasma membrane"/>
    <property type="evidence" value="ECO:0007669"/>
    <property type="project" value="TreeGrafter"/>
</dbReference>
<dbReference type="InterPro" id="IPR006068">
    <property type="entry name" value="ATPase_P-typ_cation-transptr_C"/>
</dbReference>
<dbReference type="STRING" id="388280.SAMN04488057_12229"/>
<dbReference type="InterPro" id="IPR008250">
    <property type="entry name" value="ATPase_P-typ_transduc_dom_A_sf"/>
</dbReference>
<dbReference type="AlphaFoldDB" id="A0A1M7QRN0"/>
<dbReference type="Pfam" id="PF00689">
    <property type="entry name" value="Cation_ATPase_C"/>
    <property type="match status" value="1"/>
</dbReference>
<dbReference type="SUPFAM" id="SSF81653">
    <property type="entry name" value="Calcium ATPase, transduction domain A"/>
    <property type="match status" value="1"/>
</dbReference>
<evidence type="ECO:0000259" key="11">
    <source>
        <dbReference type="SMART" id="SM00831"/>
    </source>
</evidence>
<sequence>MIQVPEQAHSKSHDEIRSMLQTSDSGLSTKIAKQRIQQFGSNEIPDRNRKSTWYLLIRQFRNVMVYILLLAAGISFLTGHMVDVIVILAIIIINIAIGFVQEYKAESAMLALKGFMVPQSKVIRDGELKTIHSKDLVPGDVLSLSAGDLIPADAVIFKYQAAQAMEASLTGESLPVEKNSSPCPEETVLAERKNMVWKGTFLTTGDVLAWVTATGPATQLGMIADSLYTIPQKDSNFKIKSDQLARQMAMLAAISASILFAVGYFFQDIPVNELLLIAIAALVSAIPEGLPAVLSIVLAIGSFRMSKQNAIIREISAAESLGTVSTIVTDKTGTLTENTMTINKLWHIGNKEVSVSGKGWEEQGEITGATDDIAALDPLIEIAAHCNNAAVESRDDGSFHVAGDPTEAAFAILARKAGKKKEHSIQKDLPFDSKLKYRATIVEKSGETVKYYIGAPEIILKNSSWYTSKTGKKPLSNKETRLALQQLEHWSGKSYRVLAVGFKPFDEAESDRDDGIIFCGLAAMIDPARPEVPGAVKNCQKAGIRVIMATGDHALTALAIGKTVGIALPGKEKVLTEKELLQLNDEDFEKAVREVNIFSRLSPLMKVRIAKSLQDQGELIAMTGDGVNDAPALRQANVGVAMGIKGTDVAREAAVVVLADDNFATIVKAVEQGRIVFNNARRTSFFLITTNFAEILTLIIAIAFGHALPLTATQILWINLVTDGFCDKALATEPGTGNELNSPPLDPKEKIINREIIPTLLVNTLFMTGLSMSGFLYYLPEGLEKARTIVFIILAFTQLFNVFNMRNLKGSAFKVGIFSNKWVNYALLVSVSIQVIIIEIPYLADLFEFHRITFLEFLVWVSLSSFVLWINELYKLLFITK</sequence>
<evidence type="ECO:0000256" key="4">
    <source>
        <dbReference type="ARBA" id="ARBA00022741"/>
    </source>
</evidence>
<evidence type="ECO:0000256" key="6">
    <source>
        <dbReference type="ARBA" id="ARBA00022842"/>
    </source>
</evidence>
<keyword evidence="8 10" id="KW-1133">Transmembrane helix</keyword>
<keyword evidence="6" id="KW-0460">Magnesium</keyword>
<dbReference type="Gene3D" id="3.40.50.1000">
    <property type="entry name" value="HAD superfamily/HAD-like"/>
    <property type="match status" value="1"/>
</dbReference>
<dbReference type="PRINTS" id="PR00119">
    <property type="entry name" value="CATATPASE"/>
</dbReference>
<dbReference type="RefSeq" id="WP_073098023.1">
    <property type="nucleotide sequence ID" value="NZ_FRCY01000022.1"/>
</dbReference>
<dbReference type="PROSITE" id="PS00154">
    <property type="entry name" value="ATPASE_E1_E2"/>
    <property type="match status" value="1"/>
</dbReference>
<keyword evidence="5" id="KW-0067">ATP-binding</keyword>
<dbReference type="InterPro" id="IPR001757">
    <property type="entry name" value="P_typ_ATPase"/>
</dbReference>
<evidence type="ECO:0000256" key="7">
    <source>
        <dbReference type="ARBA" id="ARBA00022967"/>
    </source>
</evidence>
<feature type="transmembrane region" description="Helical" evidence="10">
    <location>
        <begin position="84"/>
        <end position="103"/>
    </location>
</feature>
<dbReference type="InterPro" id="IPR018303">
    <property type="entry name" value="ATPase_P-typ_P_site"/>
</dbReference>
<feature type="transmembrane region" description="Helical" evidence="10">
    <location>
        <begin position="849"/>
        <end position="871"/>
    </location>
</feature>
<evidence type="ECO:0000256" key="8">
    <source>
        <dbReference type="ARBA" id="ARBA00022989"/>
    </source>
</evidence>
<dbReference type="InterPro" id="IPR036412">
    <property type="entry name" value="HAD-like_sf"/>
</dbReference>
<dbReference type="SUPFAM" id="SSF81660">
    <property type="entry name" value="Metal cation-transporting ATPase, ATP-binding domain N"/>
    <property type="match status" value="1"/>
</dbReference>
<dbReference type="GO" id="GO:0005388">
    <property type="term" value="F:P-type calcium transporter activity"/>
    <property type="evidence" value="ECO:0007669"/>
    <property type="project" value="TreeGrafter"/>
</dbReference>
<evidence type="ECO:0000256" key="2">
    <source>
        <dbReference type="ARBA" id="ARBA00022692"/>
    </source>
</evidence>
<dbReference type="SFLD" id="SFLDS00003">
    <property type="entry name" value="Haloacid_Dehalogenase"/>
    <property type="match status" value="1"/>
</dbReference>
<evidence type="ECO:0000256" key="3">
    <source>
        <dbReference type="ARBA" id="ARBA00022723"/>
    </source>
</evidence>
<keyword evidence="13" id="KW-1185">Reference proteome</keyword>
<protein>
    <submittedName>
        <fullName evidence="12">Ca2+-transporting ATPase</fullName>
    </submittedName>
</protein>
<reference evidence="12 13" key="1">
    <citation type="submission" date="2016-11" db="EMBL/GenBank/DDBJ databases">
        <authorList>
            <person name="Jaros S."/>
            <person name="Januszkiewicz K."/>
            <person name="Wedrychowicz H."/>
        </authorList>
    </citation>
    <scope>NUCLEOTIDE SEQUENCE [LARGE SCALE GENOMIC DNA]</scope>
    <source>
        <strain evidence="12 13">CGMCC 1.6102</strain>
    </source>
</reference>
<dbReference type="GO" id="GO:0016887">
    <property type="term" value="F:ATP hydrolysis activity"/>
    <property type="evidence" value="ECO:0007669"/>
    <property type="project" value="InterPro"/>
</dbReference>
<dbReference type="Gene3D" id="1.20.1110.10">
    <property type="entry name" value="Calcium-transporting ATPase, transmembrane domain"/>
    <property type="match status" value="1"/>
</dbReference>
<feature type="transmembrane region" description="Helical" evidence="10">
    <location>
        <begin position="248"/>
        <end position="266"/>
    </location>
</feature>
<evidence type="ECO:0000256" key="9">
    <source>
        <dbReference type="ARBA" id="ARBA00023136"/>
    </source>
</evidence>
<dbReference type="Gene3D" id="2.70.150.10">
    <property type="entry name" value="Calcium-transporting ATPase, cytoplasmic transduction domain A"/>
    <property type="match status" value="1"/>
</dbReference>
<organism evidence="12 13">
    <name type="scientific">Cyclobacterium lianum</name>
    <dbReference type="NCBI Taxonomy" id="388280"/>
    <lineage>
        <taxon>Bacteria</taxon>
        <taxon>Pseudomonadati</taxon>
        <taxon>Bacteroidota</taxon>
        <taxon>Cytophagia</taxon>
        <taxon>Cytophagales</taxon>
        <taxon>Cyclobacteriaceae</taxon>
        <taxon>Cyclobacterium</taxon>
    </lineage>
</organism>
<dbReference type="SFLD" id="SFLDG00002">
    <property type="entry name" value="C1.7:_P-type_atpase_like"/>
    <property type="match status" value="1"/>
</dbReference>
<dbReference type="PRINTS" id="PR00120">
    <property type="entry name" value="HATPASE"/>
</dbReference>
<keyword evidence="9 10" id="KW-0472">Membrane</keyword>
<dbReference type="InterPro" id="IPR044492">
    <property type="entry name" value="P_typ_ATPase_HD_dom"/>
</dbReference>
<accession>A0A1M7QRN0</accession>
<dbReference type="EMBL" id="FRCY01000022">
    <property type="protein sequence ID" value="SHN34010.1"/>
    <property type="molecule type" value="Genomic_DNA"/>
</dbReference>
<dbReference type="InterPro" id="IPR023299">
    <property type="entry name" value="ATPase_P-typ_cyto_dom_N"/>
</dbReference>
<keyword evidence="3" id="KW-0479">Metal-binding</keyword>
<evidence type="ECO:0000256" key="1">
    <source>
        <dbReference type="ARBA" id="ARBA00004141"/>
    </source>
</evidence>
<dbReference type="PANTHER" id="PTHR24093:SF506">
    <property type="entry name" value="CATION-TRANSPORTING ATPASE PMA1"/>
    <property type="match status" value="1"/>
</dbReference>
<dbReference type="Gene3D" id="3.40.1110.10">
    <property type="entry name" value="Calcium-transporting ATPase, cytoplasmic domain N"/>
    <property type="match status" value="1"/>
</dbReference>
<dbReference type="NCBIfam" id="TIGR01494">
    <property type="entry name" value="ATPase_P-type"/>
    <property type="match status" value="2"/>
</dbReference>
<dbReference type="InterPro" id="IPR059000">
    <property type="entry name" value="ATPase_P-type_domA"/>
</dbReference>
<feature type="domain" description="Cation-transporting P-type ATPase N-terminal" evidence="11">
    <location>
        <begin position="7"/>
        <end position="80"/>
    </location>
</feature>